<evidence type="ECO:0008006" key="5">
    <source>
        <dbReference type="Google" id="ProtNLM"/>
    </source>
</evidence>
<name>A0AA38P4X6_9AGAR</name>
<sequence>MRFRIIYAFYIAVTLLGLASARPVSADAQPADDQPGESSVQKTKTPRKEASSQIPMRIGLLTHIDYEWVKLSAPKEVRASAQYAVCFASKFCPFYIPPSKTITQAYVGHIAPQRKSGSKHGTQIDMSYYERLKLSALYDRRAHKVLEEKLWTWYSGVEAFTDGRSFVLDLSRHLYLDGSLSLPKGKSIEDMLQDTADFMDALKADDVGKALRKLMPTFEYRELSRQHRPKLESAPGTKKKKQLREVPELHPVGIALNPWPEGPSTHTSTHNALNQVEEGE</sequence>
<keyword evidence="4" id="KW-1185">Reference proteome</keyword>
<feature type="compositionally biased region" description="Polar residues" evidence="1">
    <location>
        <begin position="264"/>
        <end position="274"/>
    </location>
</feature>
<feature type="chain" id="PRO_5041377488" description="HNH nuclease domain-containing protein" evidence="2">
    <location>
        <begin position="22"/>
        <end position="280"/>
    </location>
</feature>
<comment type="caution">
    <text evidence="3">The sequence shown here is derived from an EMBL/GenBank/DDBJ whole genome shotgun (WGS) entry which is preliminary data.</text>
</comment>
<evidence type="ECO:0000256" key="1">
    <source>
        <dbReference type="SAM" id="MobiDB-lite"/>
    </source>
</evidence>
<keyword evidence="2" id="KW-0732">Signal</keyword>
<dbReference type="Proteomes" id="UP001163846">
    <property type="component" value="Unassembled WGS sequence"/>
</dbReference>
<evidence type="ECO:0000313" key="3">
    <source>
        <dbReference type="EMBL" id="KAJ3836407.1"/>
    </source>
</evidence>
<proteinExistence type="predicted"/>
<reference evidence="3" key="1">
    <citation type="submission" date="2022-08" db="EMBL/GenBank/DDBJ databases">
        <authorList>
            <consortium name="DOE Joint Genome Institute"/>
            <person name="Min B."/>
            <person name="Riley R."/>
            <person name="Sierra-Patev S."/>
            <person name="Naranjo-Ortiz M."/>
            <person name="Looney B."/>
            <person name="Konkel Z."/>
            <person name="Slot J.C."/>
            <person name="Sakamoto Y."/>
            <person name="Steenwyk J.L."/>
            <person name="Rokas A."/>
            <person name="Carro J."/>
            <person name="Camarero S."/>
            <person name="Ferreira P."/>
            <person name="Molpeceres G."/>
            <person name="Ruiz-Duenas F.J."/>
            <person name="Serrano A."/>
            <person name="Henrissat B."/>
            <person name="Drula E."/>
            <person name="Hughes K.W."/>
            <person name="Mata J.L."/>
            <person name="Ishikawa N.K."/>
            <person name="Vargas-Isla R."/>
            <person name="Ushijima S."/>
            <person name="Smith C.A."/>
            <person name="Ahrendt S."/>
            <person name="Andreopoulos W."/>
            <person name="He G."/>
            <person name="Labutti K."/>
            <person name="Lipzen A."/>
            <person name="Ng V."/>
            <person name="Sandor L."/>
            <person name="Barry K."/>
            <person name="Martinez A.T."/>
            <person name="Xiao Y."/>
            <person name="Gibbons J.G."/>
            <person name="Terashima K."/>
            <person name="Hibbett D.S."/>
            <person name="Grigoriev I.V."/>
        </authorList>
    </citation>
    <scope>NUCLEOTIDE SEQUENCE</scope>
    <source>
        <strain evidence="3">TFB9207</strain>
    </source>
</reference>
<feature type="region of interest" description="Disordered" evidence="1">
    <location>
        <begin position="26"/>
        <end position="52"/>
    </location>
</feature>
<feature type="signal peptide" evidence="2">
    <location>
        <begin position="1"/>
        <end position="21"/>
    </location>
</feature>
<evidence type="ECO:0000256" key="2">
    <source>
        <dbReference type="SAM" id="SignalP"/>
    </source>
</evidence>
<dbReference type="AlphaFoldDB" id="A0AA38P4X6"/>
<organism evidence="3 4">
    <name type="scientific">Lentinula raphanica</name>
    <dbReference type="NCBI Taxonomy" id="153919"/>
    <lineage>
        <taxon>Eukaryota</taxon>
        <taxon>Fungi</taxon>
        <taxon>Dikarya</taxon>
        <taxon>Basidiomycota</taxon>
        <taxon>Agaricomycotina</taxon>
        <taxon>Agaricomycetes</taxon>
        <taxon>Agaricomycetidae</taxon>
        <taxon>Agaricales</taxon>
        <taxon>Marasmiineae</taxon>
        <taxon>Omphalotaceae</taxon>
        <taxon>Lentinula</taxon>
    </lineage>
</organism>
<accession>A0AA38P4X6</accession>
<protein>
    <recommendedName>
        <fullName evidence="5">HNH nuclease domain-containing protein</fullName>
    </recommendedName>
</protein>
<evidence type="ECO:0000313" key="4">
    <source>
        <dbReference type="Proteomes" id="UP001163846"/>
    </source>
</evidence>
<dbReference type="EMBL" id="MU806322">
    <property type="protein sequence ID" value="KAJ3836407.1"/>
    <property type="molecule type" value="Genomic_DNA"/>
</dbReference>
<gene>
    <name evidence="3" type="ORF">F5878DRAFT_625197</name>
</gene>
<feature type="region of interest" description="Disordered" evidence="1">
    <location>
        <begin position="253"/>
        <end position="280"/>
    </location>
</feature>